<feature type="transmembrane region" description="Helical" evidence="11">
    <location>
        <begin position="35"/>
        <end position="56"/>
    </location>
</feature>
<dbReference type="PANTHER" id="PTHR33909:SF1">
    <property type="entry name" value="SEC TRANSLOCON ACCESSORY COMPLEX SUBUNIT YAJC"/>
    <property type="match status" value="1"/>
</dbReference>
<organism evidence="12 13">
    <name type="scientific">Rosistilla ulvae</name>
    <dbReference type="NCBI Taxonomy" id="1930277"/>
    <lineage>
        <taxon>Bacteria</taxon>
        <taxon>Pseudomonadati</taxon>
        <taxon>Planctomycetota</taxon>
        <taxon>Planctomycetia</taxon>
        <taxon>Pirellulales</taxon>
        <taxon>Pirellulaceae</taxon>
        <taxon>Rosistilla</taxon>
    </lineage>
</organism>
<gene>
    <name evidence="12" type="ORF">EC9_13220</name>
</gene>
<keyword evidence="8 11" id="KW-1133">Transmembrane helix</keyword>
<evidence type="ECO:0000256" key="2">
    <source>
        <dbReference type="ARBA" id="ARBA00006742"/>
    </source>
</evidence>
<dbReference type="Proteomes" id="UP000319557">
    <property type="component" value="Chromosome"/>
</dbReference>
<evidence type="ECO:0000256" key="4">
    <source>
        <dbReference type="ARBA" id="ARBA00022448"/>
    </source>
</evidence>
<evidence type="ECO:0000256" key="3">
    <source>
        <dbReference type="ARBA" id="ARBA00014962"/>
    </source>
</evidence>
<evidence type="ECO:0000256" key="7">
    <source>
        <dbReference type="ARBA" id="ARBA00022927"/>
    </source>
</evidence>
<keyword evidence="13" id="KW-1185">Reference proteome</keyword>
<keyword evidence="4" id="KW-0813">Transport</keyword>
<evidence type="ECO:0000256" key="1">
    <source>
        <dbReference type="ARBA" id="ARBA00004162"/>
    </source>
</evidence>
<keyword evidence="7" id="KW-0653">Protein transport</keyword>
<dbReference type="GO" id="GO:0015031">
    <property type="term" value="P:protein transport"/>
    <property type="evidence" value="ECO:0007669"/>
    <property type="project" value="UniProtKB-KW"/>
</dbReference>
<keyword evidence="10 11" id="KW-0472">Membrane</keyword>
<proteinExistence type="inferred from homology"/>
<evidence type="ECO:0000256" key="10">
    <source>
        <dbReference type="ARBA" id="ARBA00023136"/>
    </source>
</evidence>
<evidence type="ECO:0000256" key="8">
    <source>
        <dbReference type="ARBA" id="ARBA00022989"/>
    </source>
</evidence>
<comment type="similarity">
    <text evidence="2">Belongs to the YajC family.</text>
</comment>
<name>A0A517LWZ0_9BACT</name>
<evidence type="ECO:0000313" key="12">
    <source>
        <dbReference type="EMBL" id="QDS87146.1"/>
    </source>
</evidence>
<evidence type="ECO:0000256" key="11">
    <source>
        <dbReference type="SAM" id="Phobius"/>
    </source>
</evidence>
<comment type="subcellular location">
    <subcellularLocation>
        <location evidence="1">Cell membrane</location>
        <topology evidence="1">Single-pass membrane protein</topology>
    </subcellularLocation>
</comment>
<dbReference type="PANTHER" id="PTHR33909">
    <property type="entry name" value="SEC TRANSLOCON ACCESSORY COMPLEX SUBUNIT YAJC"/>
    <property type="match status" value="1"/>
</dbReference>
<accession>A0A517LWZ0</accession>
<dbReference type="PRINTS" id="PR01853">
    <property type="entry name" value="YAJCTRNLCASE"/>
</dbReference>
<dbReference type="Pfam" id="PF02699">
    <property type="entry name" value="YajC"/>
    <property type="match status" value="1"/>
</dbReference>
<protein>
    <recommendedName>
        <fullName evidence="3">Sec translocon accessory complex subunit YajC</fullName>
    </recommendedName>
</protein>
<keyword evidence="9" id="KW-0811">Translocation</keyword>
<dbReference type="NCBIfam" id="TIGR00739">
    <property type="entry name" value="yajC"/>
    <property type="match status" value="1"/>
</dbReference>
<sequence>MLESQFLTFMVPIGNRIGLLAQDAVPVEGPQWQQILFNPIGMITILVVLFYVMVLLPERRNRNELTKRLAALKKNDRVVTVGGIHGTIVNITESDQVVIRVDENNNTRLHVNRSAVSRVISDDDDKSVKP</sequence>
<reference evidence="12 13" key="1">
    <citation type="submission" date="2019-02" db="EMBL/GenBank/DDBJ databases">
        <title>Deep-cultivation of Planctomycetes and their phenomic and genomic characterization uncovers novel biology.</title>
        <authorList>
            <person name="Wiegand S."/>
            <person name="Jogler M."/>
            <person name="Boedeker C."/>
            <person name="Pinto D."/>
            <person name="Vollmers J."/>
            <person name="Rivas-Marin E."/>
            <person name="Kohn T."/>
            <person name="Peeters S.H."/>
            <person name="Heuer A."/>
            <person name="Rast P."/>
            <person name="Oberbeckmann S."/>
            <person name="Bunk B."/>
            <person name="Jeske O."/>
            <person name="Meyerdierks A."/>
            <person name="Storesund J.E."/>
            <person name="Kallscheuer N."/>
            <person name="Luecker S."/>
            <person name="Lage O.M."/>
            <person name="Pohl T."/>
            <person name="Merkel B.J."/>
            <person name="Hornburger P."/>
            <person name="Mueller R.-W."/>
            <person name="Bruemmer F."/>
            <person name="Labrenz M."/>
            <person name="Spormann A.M."/>
            <person name="Op den Camp H."/>
            <person name="Overmann J."/>
            <person name="Amann R."/>
            <person name="Jetten M.S.M."/>
            <person name="Mascher T."/>
            <person name="Medema M.H."/>
            <person name="Devos D.P."/>
            <person name="Kaster A.-K."/>
            <person name="Ovreas L."/>
            <person name="Rohde M."/>
            <person name="Galperin M.Y."/>
            <person name="Jogler C."/>
        </authorList>
    </citation>
    <scope>NUCLEOTIDE SEQUENCE [LARGE SCALE GENOMIC DNA]</scope>
    <source>
        <strain evidence="12 13">EC9</strain>
    </source>
</reference>
<dbReference type="InterPro" id="IPR003849">
    <property type="entry name" value="Preprotein_translocase_YajC"/>
</dbReference>
<evidence type="ECO:0000313" key="13">
    <source>
        <dbReference type="Proteomes" id="UP000319557"/>
    </source>
</evidence>
<evidence type="ECO:0000256" key="9">
    <source>
        <dbReference type="ARBA" id="ARBA00023010"/>
    </source>
</evidence>
<dbReference type="KEGG" id="ruv:EC9_13220"/>
<dbReference type="AlphaFoldDB" id="A0A517LWZ0"/>
<keyword evidence="6 11" id="KW-0812">Transmembrane</keyword>
<evidence type="ECO:0000256" key="6">
    <source>
        <dbReference type="ARBA" id="ARBA00022692"/>
    </source>
</evidence>
<evidence type="ECO:0000256" key="5">
    <source>
        <dbReference type="ARBA" id="ARBA00022475"/>
    </source>
</evidence>
<keyword evidence="5" id="KW-1003">Cell membrane</keyword>
<dbReference type="GO" id="GO:0005886">
    <property type="term" value="C:plasma membrane"/>
    <property type="evidence" value="ECO:0007669"/>
    <property type="project" value="UniProtKB-SubCell"/>
</dbReference>
<dbReference type="SMART" id="SM01323">
    <property type="entry name" value="YajC"/>
    <property type="match status" value="1"/>
</dbReference>
<dbReference type="EMBL" id="CP036261">
    <property type="protein sequence ID" value="QDS87146.1"/>
    <property type="molecule type" value="Genomic_DNA"/>
</dbReference>